<feature type="coiled-coil region" evidence="1">
    <location>
        <begin position="114"/>
        <end position="155"/>
    </location>
</feature>
<keyword evidence="2" id="KW-1133">Transmembrane helix</keyword>
<reference evidence="3 4" key="1">
    <citation type="submission" date="2016-10" db="EMBL/GenBank/DDBJ databases">
        <authorList>
            <person name="Varghese N."/>
            <person name="Submissions S."/>
        </authorList>
    </citation>
    <scope>NUCLEOTIDE SEQUENCE [LARGE SCALE GENOMIC DNA]</scope>
    <source>
        <strain evidence="3 4">DSM 21822</strain>
    </source>
</reference>
<dbReference type="SUPFAM" id="SSF111369">
    <property type="entry name" value="HlyD-like secretion proteins"/>
    <property type="match status" value="1"/>
</dbReference>
<dbReference type="Proteomes" id="UP000323300">
    <property type="component" value="Unassembled WGS sequence"/>
</dbReference>
<dbReference type="InterPro" id="IPR050393">
    <property type="entry name" value="MFP_Efflux_Pump"/>
</dbReference>
<dbReference type="Gene3D" id="1.10.287.470">
    <property type="entry name" value="Helix hairpin bin"/>
    <property type="match status" value="1"/>
</dbReference>
<dbReference type="PANTHER" id="PTHR30367">
    <property type="entry name" value="P-HYDROXYBENZOIC ACID EFFLUX PUMP SUBUNIT AAEA-RELATED"/>
    <property type="match status" value="1"/>
</dbReference>
<keyword evidence="2" id="KW-0812">Transmembrane</keyword>
<keyword evidence="4" id="KW-1185">Reference proteome</keyword>
<keyword evidence="2" id="KW-0472">Membrane</keyword>
<dbReference type="RefSeq" id="WP_149758255.1">
    <property type="nucleotide sequence ID" value="NZ_BSPE01000002.1"/>
</dbReference>
<dbReference type="PANTHER" id="PTHR30367:SF12">
    <property type="entry name" value="P-HYDROXYBENZOIC ACID EFFLUX PUMP SUBUNIT AAEA"/>
    <property type="match status" value="1"/>
</dbReference>
<dbReference type="OrthoDB" id="7929252at2"/>
<gene>
    <name evidence="3" type="ORF">SAMN04488498_101703</name>
</gene>
<feature type="transmembrane region" description="Helical" evidence="2">
    <location>
        <begin position="40"/>
        <end position="61"/>
    </location>
</feature>
<accession>A0A1I3VSS9</accession>
<evidence type="ECO:0000313" key="4">
    <source>
        <dbReference type="Proteomes" id="UP000323300"/>
    </source>
</evidence>
<dbReference type="AlphaFoldDB" id="A0A1I3VSS9"/>
<proteinExistence type="predicted"/>
<evidence type="ECO:0000256" key="2">
    <source>
        <dbReference type="SAM" id="Phobius"/>
    </source>
</evidence>
<keyword evidence="1" id="KW-0175">Coiled coil</keyword>
<protein>
    <submittedName>
        <fullName evidence="3">Multidrug resistance efflux pump</fullName>
    </submittedName>
</protein>
<evidence type="ECO:0000256" key="1">
    <source>
        <dbReference type="SAM" id="Coils"/>
    </source>
</evidence>
<name>A0A1I3VSS9_9HYPH</name>
<organism evidence="3 4">
    <name type="scientific">Neomesorhizobium albiziae</name>
    <dbReference type="NCBI Taxonomy" id="335020"/>
    <lineage>
        <taxon>Bacteria</taxon>
        <taxon>Pseudomonadati</taxon>
        <taxon>Pseudomonadota</taxon>
        <taxon>Alphaproteobacteria</taxon>
        <taxon>Hyphomicrobiales</taxon>
        <taxon>Phyllobacteriaceae</taxon>
        <taxon>Neomesorhizobium</taxon>
    </lineage>
</organism>
<sequence length="411" mass="44690">MIEVLLCSVLTVLPDFLIRRFVQGKRIGHEITLFSVWYELRYGITACIGLTIVLLTLILYYHPSTSSAVSLYRTIPILPEGSGRVEEVYVGVRDRVEAGDRIFRLDSSEQEAALETARQRVSEIDAQFELAKTELAGADARIQEAQSAYQQALDEFETKSELQRRSASTVAEREIERLANLVDGRKASVSAVMASKQAVETQIASVLPAQKKSAEASLAQAQVELDKTVVYAGVAGTLEQFTLRKGDIVNPLMRPAGVLIPTDAGRKALIAGFGQLEAQVMKVGMVAEATCISKPMAIIPMVVTEVQDLIAAGQVRASDQLIDAQQIVRPGTITVFLEPLFEGGFDGVPPGSSCIANAYTNNHDRFAEGNLGTVQWVFLHVIDTVGLVHAIILRFQALLLPVQTLIFSGGH</sequence>
<dbReference type="EMBL" id="FOSL01000001">
    <property type="protein sequence ID" value="SFJ98220.1"/>
    <property type="molecule type" value="Genomic_DNA"/>
</dbReference>
<evidence type="ECO:0000313" key="3">
    <source>
        <dbReference type="EMBL" id="SFJ98220.1"/>
    </source>
</evidence>
<dbReference type="Gene3D" id="2.40.50.100">
    <property type="match status" value="1"/>
</dbReference>